<protein>
    <submittedName>
        <fullName evidence="1">Uncharacterized protein</fullName>
    </submittedName>
</protein>
<dbReference type="Proteomes" id="UP000029577">
    <property type="component" value="Unassembled WGS sequence"/>
</dbReference>
<comment type="caution">
    <text evidence="1">The sequence shown here is derived from an EMBL/GenBank/DDBJ whole genome shotgun (WGS) entry which is preliminary data.</text>
</comment>
<dbReference type="EMBL" id="JPKR02000003">
    <property type="protein sequence ID" value="KGD73044.1"/>
    <property type="molecule type" value="Genomic_DNA"/>
</dbReference>
<evidence type="ECO:0000313" key="1">
    <source>
        <dbReference type="EMBL" id="KGD73044.1"/>
    </source>
</evidence>
<gene>
    <name evidence="1" type="ORF">HA49_12665</name>
</gene>
<keyword evidence="2" id="KW-1185">Reference proteome</keyword>
<evidence type="ECO:0000313" key="2">
    <source>
        <dbReference type="Proteomes" id="UP000029577"/>
    </source>
</evidence>
<dbReference type="AlphaFoldDB" id="A0A095T973"/>
<organism evidence="1 2">
    <name type="scientific">Tatumella morbirosei</name>
    <dbReference type="NCBI Taxonomy" id="642227"/>
    <lineage>
        <taxon>Bacteria</taxon>
        <taxon>Pseudomonadati</taxon>
        <taxon>Pseudomonadota</taxon>
        <taxon>Gammaproteobacteria</taxon>
        <taxon>Enterobacterales</taxon>
        <taxon>Erwiniaceae</taxon>
        <taxon>Tatumella</taxon>
    </lineage>
</organism>
<proteinExistence type="predicted"/>
<name>A0A095T973_9GAMM</name>
<reference evidence="1" key="1">
    <citation type="submission" date="2014-12" db="EMBL/GenBank/DDBJ databases">
        <title>The draft genome of the Tatumella morbirosei type strain, LMG23360T isolated from pineapple rot.</title>
        <authorList>
            <person name="Smits T.H."/>
            <person name="Palmer M."/>
            <person name="Venter S.N."/>
            <person name="Duffy B."/>
            <person name="Steenkamp E.T."/>
            <person name="Chan W.Y."/>
            <person name="Coutinho T.A."/>
            <person name="Coetzee M.P."/>
            <person name="De Maayer P."/>
        </authorList>
    </citation>
    <scope>NUCLEOTIDE SEQUENCE [LARGE SCALE GENOMIC DNA]</scope>
    <source>
        <strain evidence="1">LMG 23360</strain>
    </source>
</reference>
<accession>A0A095T973</accession>
<sequence>MSIILLVLHLVKLILRMEVQATGEYILVGLDGLTLLIKKGDISILITMTGRKNRNTESL</sequence>